<evidence type="ECO:0000313" key="2">
    <source>
        <dbReference type="Proteomes" id="UP001175211"/>
    </source>
</evidence>
<sequence length="333" mass="36566">MPVISSGSATPALECCIPKSLAPEKPDLQFFSTLLDTLRAPRVHTLSIRRLYNVPPFRLPPRIGAQMSNFRVGWNPVEFDLKSLPSSLLQSLHESRATTKESAAGRLSPPMFIIRSSLLCKGNPEACLRHTVDFSGFALEQDQLSSPSATSNGHAIISSAQPITIPEPISLLLRVNCQGFVRPPFQFQKYLTVSWNAVFSQKFPCAGVHILLCASPLTVGLTPGYHPGDGCARSSSTQSLKNEYISICSLTGLLWCLINDFDPVLGRGSVYHVLDLTLSPHLGDLCVTCKTKWFEGMPMVIKIRNALEEFRLQIAVPGKDNAQFWKESICGPD</sequence>
<dbReference type="EMBL" id="JAUEPS010000081">
    <property type="protein sequence ID" value="KAK0439952.1"/>
    <property type="molecule type" value="Genomic_DNA"/>
</dbReference>
<accession>A0AA39MMQ8</accession>
<proteinExistence type="predicted"/>
<dbReference type="Proteomes" id="UP001175211">
    <property type="component" value="Unassembled WGS sequence"/>
</dbReference>
<name>A0AA39MMQ8_ARMTA</name>
<dbReference type="AlphaFoldDB" id="A0AA39MMQ8"/>
<reference evidence="1" key="1">
    <citation type="submission" date="2023-06" db="EMBL/GenBank/DDBJ databases">
        <authorList>
            <consortium name="Lawrence Berkeley National Laboratory"/>
            <person name="Ahrendt S."/>
            <person name="Sahu N."/>
            <person name="Indic B."/>
            <person name="Wong-Bajracharya J."/>
            <person name="Merenyi Z."/>
            <person name="Ke H.-M."/>
            <person name="Monk M."/>
            <person name="Kocsube S."/>
            <person name="Drula E."/>
            <person name="Lipzen A."/>
            <person name="Balint B."/>
            <person name="Henrissat B."/>
            <person name="Andreopoulos B."/>
            <person name="Martin F.M."/>
            <person name="Harder C.B."/>
            <person name="Rigling D."/>
            <person name="Ford K.L."/>
            <person name="Foster G.D."/>
            <person name="Pangilinan J."/>
            <person name="Papanicolaou A."/>
            <person name="Barry K."/>
            <person name="LaButti K."/>
            <person name="Viragh M."/>
            <person name="Koriabine M."/>
            <person name="Yan M."/>
            <person name="Riley R."/>
            <person name="Champramary S."/>
            <person name="Plett K.L."/>
            <person name="Tsai I.J."/>
            <person name="Slot J."/>
            <person name="Sipos G."/>
            <person name="Plett J."/>
            <person name="Nagy L.G."/>
            <person name="Grigoriev I.V."/>
        </authorList>
    </citation>
    <scope>NUCLEOTIDE SEQUENCE</scope>
    <source>
        <strain evidence="1">CCBAS 213</strain>
    </source>
</reference>
<dbReference type="GeneID" id="85363974"/>
<protein>
    <submittedName>
        <fullName evidence="1">Uncharacterized protein</fullName>
    </submittedName>
</protein>
<dbReference type="RefSeq" id="XP_060323401.1">
    <property type="nucleotide sequence ID" value="XM_060480426.1"/>
</dbReference>
<comment type="caution">
    <text evidence="1">The sequence shown here is derived from an EMBL/GenBank/DDBJ whole genome shotgun (WGS) entry which is preliminary data.</text>
</comment>
<evidence type="ECO:0000313" key="1">
    <source>
        <dbReference type="EMBL" id="KAK0439952.1"/>
    </source>
</evidence>
<organism evidence="1 2">
    <name type="scientific">Armillaria tabescens</name>
    <name type="common">Ringless honey mushroom</name>
    <name type="synonym">Agaricus tabescens</name>
    <dbReference type="NCBI Taxonomy" id="1929756"/>
    <lineage>
        <taxon>Eukaryota</taxon>
        <taxon>Fungi</taxon>
        <taxon>Dikarya</taxon>
        <taxon>Basidiomycota</taxon>
        <taxon>Agaricomycotina</taxon>
        <taxon>Agaricomycetes</taxon>
        <taxon>Agaricomycetidae</taxon>
        <taxon>Agaricales</taxon>
        <taxon>Marasmiineae</taxon>
        <taxon>Physalacriaceae</taxon>
        <taxon>Desarmillaria</taxon>
    </lineage>
</organism>
<keyword evidence="2" id="KW-1185">Reference proteome</keyword>
<gene>
    <name evidence="1" type="ORF">EV420DRAFT_1752828</name>
</gene>